<organism evidence="3 4">
    <name type="scientific">Aphanomyces euteiches</name>
    <dbReference type="NCBI Taxonomy" id="100861"/>
    <lineage>
        <taxon>Eukaryota</taxon>
        <taxon>Sar</taxon>
        <taxon>Stramenopiles</taxon>
        <taxon>Oomycota</taxon>
        <taxon>Saprolegniomycetes</taxon>
        <taxon>Saprolegniales</taxon>
        <taxon>Verrucalvaceae</taxon>
        <taxon>Aphanomyces</taxon>
    </lineage>
</organism>
<dbReference type="PROSITE" id="PS50191">
    <property type="entry name" value="CRAL_TRIO"/>
    <property type="match status" value="1"/>
</dbReference>
<feature type="region of interest" description="Disordered" evidence="1">
    <location>
        <begin position="16"/>
        <end position="40"/>
    </location>
</feature>
<evidence type="ECO:0000259" key="2">
    <source>
        <dbReference type="PROSITE" id="PS50191"/>
    </source>
</evidence>
<proteinExistence type="predicted"/>
<name>A0A6G0XUV8_9STRA</name>
<dbReference type="Pfam" id="PF00650">
    <property type="entry name" value="CRAL_TRIO"/>
    <property type="match status" value="1"/>
</dbReference>
<dbReference type="VEuPathDB" id="FungiDB:AeMF1_000719"/>
<feature type="compositionally biased region" description="Low complexity" evidence="1">
    <location>
        <begin position="25"/>
        <end position="40"/>
    </location>
</feature>
<feature type="domain" description="CRAL-TRIO" evidence="2">
    <location>
        <begin position="493"/>
        <end position="663"/>
    </location>
</feature>
<dbReference type="AlphaFoldDB" id="A0A6G0XUV8"/>
<dbReference type="SUPFAM" id="SSF52087">
    <property type="entry name" value="CRAL/TRIO domain"/>
    <property type="match status" value="1"/>
</dbReference>
<dbReference type="InterPro" id="IPR036865">
    <property type="entry name" value="CRAL-TRIO_dom_sf"/>
</dbReference>
<evidence type="ECO:0000313" key="4">
    <source>
        <dbReference type="Proteomes" id="UP000481153"/>
    </source>
</evidence>
<dbReference type="PANTHER" id="PTHR45657">
    <property type="entry name" value="CRAL-TRIO DOMAIN-CONTAINING PROTEIN YKL091C-RELATED"/>
    <property type="match status" value="1"/>
</dbReference>
<dbReference type="InterPro" id="IPR036273">
    <property type="entry name" value="CRAL/TRIO_N_dom_sf"/>
</dbReference>
<dbReference type="SMART" id="SM00516">
    <property type="entry name" value="SEC14"/>
    <property type="match status" value="1"/>
</dbReference>
<evidence type="ECO:0000256" key="1">
    <source>
        <dbReference type="SAM" id="MobiDB-lite"/>
    </source>
</evidence>
<comment type="caution">
    <text evidence="3">The sequence shown here is derived from an EMBL/GenBank/DDBJ whole genome shotgun (WGS) entry which is preliminary data.</text>
</comment>
<dbReference type="Gene3D" id="3.40.525.10">
    <property type="entry name" value="CRAL-TRIO lipid binding domain"/>
    <property type="match status" value="1"/>
</dbReference>
<dbReference type="EMBL" id="VJMJ01000009">
    <property type="protein sequence ID" value="KAF0744272.1"/>
    <property type="molecule type" value="Genomic_DNA"/>
</dbReference>
<protein>
    <recommendedName>
        <fullName evidence="2">CRAL-TRIO domain-containing protein</fullName>
    </recommendedName>
</protein>
<dbReference type="CDD" id="cd00170">
    <property type="entry name" value="SEC14"/>
    <property type="match status" value="1"/>
</dbReference>
<gene>
    <name evidence="3" type="ORF">Ae201684_000761</name>
</gene>
<sequence>MEAEFFFGMSVTGSTTGTAAPVPRSSSTGATSNGAAAGSASSSLSASSAAQTTPGVLKYGQTLRLFANSFYYPTTGELEMGIGIYDKKGKHGILNAVPPLGDPQEHLFKEDEYRVLDPSGVHAEGSAVQFGHTLVLVNQDNLVWNNKTGGITGYIGPRARQTNGEMFVSFHPNPKVPAPKSLFIRYGDEIVIDVEDANRHVRTYSKRLTNFKKPTSSILGGYICCDGKGHDLTCTIMPPRYQVEKVFVRGKTLTSYQFGQPIDISSDNASVEIQFTHNKKLVLPADKLTDMALSGKFKHFVPLDDGAPGGVQMTLQVSLPDSSASNSSDSSQSPVSWTQALANKLRDTPVHQVSLLVVISSVILAILKRSGLVQQWIAVGLAGCIWLPAMYLLLSGEKSTSSSTSSSEVSSTSSDSKNGSRTLTLLQYVLRADAPFPDGGDGGHHHEDVPPVPERFIRATKGDRAAALVRWKATLAWRKEEHMDTILTEPMPQFRFIKANYPHFYHKRGHKNEPVYYEKPGKINLKKMKAEGITLEQLLRNSQMCTEFLWSVIEKDDNQKCISVLDVDGIGLSDFGGEVVEYIKRCTGYTGPHFPERCAYIIVINVPGWFNMVWKVVQGLIDEVTREKISIVRGKDKIYEALVHRIPHENIPEEFGGGSSGISPEEQILYQLQDYNNKVEGVENPLVGEYSPRPFVLPEES</sequence>
<dbReference type="PANTHER" id="PTHR45657:SF61">
    <property type="entry name" value="CRAL-TRIO DOMAIN-CONTAINING PROTEIN"/>
    <property type="match status" value="1"/>
</dbReference>
<dbReference type="InterPro" id="IPR051026">
    <property type="entry name" value="PI/PC_transfer"/>
</dbReference>
<reference evidence="3 4" key="1">
    <citation type="submission" date="2019-07" db="EMBL/GenBank/DDBJ databases">
        <title>Genomics analysis of Aphanomyces spp. identifies a new class of oomycete effector associated with host adaptation.</title>
        <authorList>
            <person name="Gaulin E."/>
        </authorList>
    </citation>
    <scope>NUCLEOTIDE SEQUENCE [LARGE SCALE GENOMIC DNA]</scope>
    <source>
        <strain evidence="3 4">ATCC 201684</strain>
    </source>
</reference>
<evidence type="ECO:0000313" key="3">
    <source>
        <dbReference type="EMBL" id="KAF0744272.1"/>
    </source>
</evidence>
<keyword evidence="4" id="KW-1185">Reference proteome</keyword>
<dbReference type="Proteomes" id="UP000481153">
    <property type="component" value="Unassembled WGS sequence"/>
</dbReference>
<dbReference type="InterPro" id="IPR001251">
    <property type="entry name" value="CRAL-TRIO_dom"/>
</dbReference>
<dbReference type="SUPFAM" id="SSF46938">
    <property type="entry name" value="CRAL/TRIO N-terminal domain"/>
    <property type="match status" value="1"/>
</dbReference>
<accession>A0A6G0XUV8</accession>